<dbReference type="STRING" id="188477.A0A3S1B9V0"/>
<reference evidence="8 9" key="1">
    <citation type="submission" date="2019-01" db="EMBL/GenBank/DDBJ databases">
        <title>A draft genome assembly of the solar-powered sea slug Elysia chlorotica.</title>
        <authorList>
            <person name="Cai H."/>
            <person name="Li Q."/>
            <person name="Fang X."/>
            <person name="Li J."/>
            <person name="Curtis N.E."/>
            <person name="Altenburger A."/>
            <person name="Shibata T."/>
            <person name="Feng M."/>
            <person name="Maeda T."/>
            <person name="Schwartz J.A."/>
            <person name="Shigenobu S."/>
            <person name="Lundholm N."/>
            <person name="Nishiyama T."/>
            <person name="Yang H."/>
            <person name="Hasebe M."/>
            <person name="Li S."/>
            <person name="Pierce S.K."/>
            <person name="Wang J."/>
        </authorList>
    </citation>
    <scope>NUCLEOTIDE SEQUENCE [LARGE SCALE GENOMIC DNA]</scope>
    <source>
        <strain evidence="8">EC2010</strain>
        <tissue evidence="8">Whole organism of an adult</tissue>
    </source>
</reference>
<feature type="compositionally biased region" description="Basic and acidic residues" evidence="6">
    <location>
        <begin position="138"/>
        <end position="158"/>
    </location>
</feature>
<dbReference type="InterPro" id="IPR047983">
    <property type="entry name" value="DEF8_C1"/>
</dbReference>
<keyword evidence="1" id="KW-0479">Metal-binding</keyword>
<dbReference type="SUPFAM" id="SSF57889">
    <property type="entry name" value="Cysteine-rich domain"/>
    <property type="match status" value="1"/>
</dbReference>
<dbReference type="SMART" id="SM00109">
    <property type="entry name" value="C1"/>
    <property type="match status" value="1"/>
</dbReference>
<dbReference type="InterPro" id="IPR046349">
    <property type="entry name" value="C1-like_sf"/>
</dbReference>
<dbReference type="AlphaFoldDB" id="A0A3S1B9V0"/>
<comment type="caution">
    <text evidence="8">The sequence shown here is derived from an EMBL/GenBank/DDBJ whole genome shotgun (WGS) entry which is preliminary data.</text>
</comment>
<feature type="domain" description="Phorbol-ester/DAG-type" evidence="7">
    <location>
        <begin position="340"/>
        <end position="391"/>
    </location>
</feature>
<feature type="compositionally biased region" description="Polar residues" evidence="6">
    <location>
        <begin position="177"/>
        <end position="202"/>
    </location>
</feature>
<sequence length="644" mass="72296">MEHKPPMKLVETDTATVKMTVGTPFTAGEGSSSSSEESDGEQSAELRDSRSPKWTSHNTQNNKTSTSVKASNSNSEYENSSDKSNRNVKCNPQDSSKTTSSKLNTKSSASDIDKNLVIKSGSDGSRLASQQTALPKDIVVHDSGRNEGDCGSERKGNSSKDASSASRETSAESITSDGNLSFSQSHHQQNQETTGKSSQKNSPPSPERVNPFNKALLVEEDHFSDTENFFRHGQSIDSYSSSSLSQGFDWQNNPEDSSVTFAELGLSEDHFSHPQGHFGLSGAEELELAIENCKELIRDAVPDSEKQKNLVLKLVQLRIKLQEIKEGTEPVPENTKVILSHKMLLRTSKTSKYYCEKCNGGIWGMLQVWYKCTECGYRCHERCLHQILRTCAKAKVLQNPVLCLDICPVDPAGLAGQGYRCAECRAAISFSGTTSEPRLCDYSGQYYCELCHWNDTYKIPARIVHNWDFTSYKVCRASKQFLRLMHKKAVIRIQDVNPMLFGYVDQLNEIKKLREEMMIMKKYILSCISAMKAKLLLMLEARQHFVENSDIYSMQDLLDTEEVLLPELVKVHSTWAQHIKVDCELCQGRGFCCELCHDREVLFPFDNTAVVCPTCSSVLHRHCFAKKGICPRCERRHKRKLNKA</sequence>
<dbReference type="PROSITE" id="PS50081">
    <property type="entry name" value="ZF_DAG_PE_2"/>
    <property type="match status" value="1"/>
</dbReference>
<gene>
    <name evidence="8" type="ORF">EGW08_013679</name>
</gene>
<evidence type="ECO:0000313" key="8">
    <source>
        <dbReference type="EMBL" id="RUS78572.1"/>
    </source>
</evidence>
<feature type="compositionally biased region" description="Low complexity" evidence="6">
    <location>
        <begin position="95"/>
        <end position="110"/>
    </location>
</feature>
<evidence type="ECO:0000313" key="9">
    <source>
        <dbReference type="Proteomes" id="UP000271974"/>
    </source>
</evidence>
<proteinExistence type="inferred from homology"/>
<dbReference type="CDD" id="cd20819">
    <property type="entry name" value="C1_DEF8"/>
    <property type="match status" value="1"/>
</dbReference>
<comment type="similarity">
    <text evidence="5">Belongs to the DEF8 family.</text>
</comment>
<name>A0A3S1B9V0_ELYCH</name>
<protein>
    <recommendedName>
        <fullName evidence="7">Phorbol-ester/DAG-type domain-containing protein</fullName>
    </recommendedName>
</protein>
<evidence type="ECO:0000259" key="7">
    <source>
        <dbReference type="PROSITE" id="PS50081"/>
    </source>
</evidence>
<keyword evidence="9" id="KW-1185">Reference proteome</keyword>
<feature type="compositionally biased region" description="Low complexity" evidence="6">
    <location>
        <begin position="162"/>
        <end position="176"/>
    </location>
</feature>
<evidence type="ECO:0000256" key="5">
    <source>
        <dbReference type="ARBA" id="ARBA00029450"/>
    </source>
</evidence>
<dbReference type="SMART" id="SM01175">
    <property type="entry name" value="DUF4206"/>
    <property type="match status" value="1"/>
</dbReference>
<dbReference type="InterPro" id="IPR002219">
    <property type="entry name" value="PKC_DAG/PE"/>
</dbReference>
<dbReference type="Pfam" id="PF13901">
    <property type="entry name" value="RH_dom"/>
    <property type="match status" value="1"/>
</dbReference>
<dbReference type="GO" id="GO:0008270">
    <property type="term" value="F:zinc ion binding"/>
    <property type="evidence" value="ECO:0007669"/>
    <property type="project" value="UniProtKB-KW"/>
</dbReference>
<evidence type="ECO:0000256" key="1">
    <source>
        <dbReference type="ARBA" id="ARBA00022723"/>
    </source>
</evidence>
<dbReference type="InterPro" id="IPR051366">
    <property type="entry name" value="DEF8"/>
</dbReference>
<keyword evidence="2" id="KW-0677">Repeat</keyword>
<feature type="region of interest" description="Disordered" evidence="6">
    <location>
        <begin position="1"/>
        <end position="210"/>
    </location>
</feature>
<dbReference type="InterPro" id="IPR025258">
    <property type="entry name" value="RH_dom"/>
</dbReference>
<evidence type="ECO:0000256" key="6">
    <source>
        <dbReference type="SAM" id="MobiDB-lite"/>
    </source>
</evidence>
<evidence type="ECO:0000256" key="4">
    <source>
        <dbReference type="ARBA" id="ARBA00022833"/>
    </source>
</evidence>
<dbReference type="PROSITE" id="PS00479">
    <property type="entry name" value="ZF_DAG_PE_1"/>
    <property type="match status" value="1"/>
</dbReference>
<dbReference type="EMBL" id="RQTK01000502">
    <property type="protein sequence ID" value="RUS78572.1"/>
    <property type="molecule type" value="Genomic_DNA"/>
</dbReference>
<keyword evidence="4" id="KW-0862">Zinc</keyword>
<evidence type="ECO:0000256" key="2">
    <source>
        <dbReference type="ARBA" id="ARBA00022737"/>
    </source>
</evidence>
<dbReference type="PANTHER" id="PTHR12326:SF3">
    <property type="entry name" value="DIFFERENTIALLY EXPRESSED IN FDCP 8 HOMOLOG"/>
    <property type="match status" value="1"/>
</dbReference>
<organism evidence="8 9">
    <name type="scientific">Elysia chlorotica</name>
    <name type="common">Eastern emerald elysia</name>
    <name type="synonym">Sea slug</name>
    <dbReference type="NCBI Taxonomy" id="188477"/>
    <lineage>
        <taxon>Eukaryota</taxon>
        <taxon>Metazoa</taxon>
        <taxon>Spiralia</taxon>
        <taxon>Lophotrochozoa</taxon>
        <taxon>Mollusca</taxon>
        <taxon>Gastropoda</taxon>
        <taxon>Heterobranchia</taxon>
        <taxon>Euthyneura</taxon>
        <taxon>Panpulmonata</taxon>
        <taxon>Sacoglossa</taxon>
        <taxon>Placobranchoidea</taxon>
        <taxon>Plakobranchidae</taxon>
        <taxon>Elysia</taxon>
    </lineage>
</organism>
<dbReference type="Pfam" id="PF00130">
    <property type="entry name" value="C1_1"/>
    <property type="match status" value="1"/>
</dbReference>
<feature type="compositionally biased region" description="Polar residues" evidence="6">
    <location>
        <begin position="52"/>
        <end position="70"/>
    </location>
</feature>
<keyword evidence="3" id="KW-0863">Zinc-finger</keyword>
<dbReference type="PANTHER" id="PTHR12326">
    <property type="entry name" value="PLECKSTRIN HOMOLOGY DOMAIN CONTAINING PROTEIN"/>
    <property type="match status" value="1"/>
</dbReference>
<accession>A0A3S1B9V0</accession>
<evidence type="ECO:0000256" key="3">
    <source>
        <dbReference type="ARBA" id="ARBA00022771"/>
    </source>
</evidence>
<dbReference type="Gene3D" id="3.30.60.20">
    <property type="match status" value="1"/>
</dbReference>
<dbReference type="Proteomes" id="UP000271974">
    <property type="component" value="Unassembled WGS sequence"/>
</dbReference>
<dbReference type="OrthoDB" id="1918044at2759"/>